<evidence type="ECO:0000256" key="5">
    <source>
        <dbReference type="ARBA" id="ARBA00022784"/>
    </source>
</evidence>
<keyword evidence="4 10" id="KW-0479">Metal-binding</keyword>
<dbReference type="InterPro" id="IPR014710">
    <property type="entry name" value="RmlC-like_jellyroll"/>
</dbReference>
<dbReference type="CDD" id="cd10548">
    <property type="entry name" value="cupin_CDO"/>
    <property type="match status" value="1"/>
</dbReference>
<dbReference type="Gene3D" id="2.60.120.10">
    <property type="entry name" value="Jelly Rolls"/>
    <property type="match status" value="1"/>
</dbReference>
<evidence type="ECO:0000256" key="7">
    <source>
        <dbReference type="ARBA" id="ARBA00023002"/>
    </source>
</evidence>
<proteinExistence type="inferred from homology"/>
<dbReference type="GO" id="GO:0019448">
    <property type="term" value="P:L-cysteine catabolic process"/>
    <property type="evidence" value="ECO:0007669"/>
    <property type="project" value="TreeGrafter"/>
</dbReference>
<dbReference type="PANTHER" id="PTHR12918">
    <property type="entry name" value="CYSTEINE DIOXYGENASE"/>
    <property type="match status" value="1"/>
</dbReference>
<dbReference type="Proteomes" id="UP001186944">
    <property type="component" value="Unassembled WGS sequence"/>
</dbReference>
<dbReference type="PANTHER" id="PTHR12918:SF1">
    <property type="entry name" value="CYSTEINE DIOXYGENASE TYPE 1"/>
    <property type="match status" value="1"/>
</dbReference>
<evidence type="ECO:0000256" key="4">
    <source>
        <dbReference type="ARBA" id="ARBA00022723"/>
    </source>
</evidence>
<accession>A0AA88Y6I7</accession>
<keyword evidence="6 11" id="KW-0223">Dioxygenase</keyword>
<evidence type="ECO:0000313" key="13">
    <source>
        <dbReference type="Proteomes" id="UP001186944"/>
    </source>
</evidence>
<keyword evidence="5 9" id="KW-0883">Thioether bond</keyword>
<evidence type="ECO:0000256" key="8">
    <source>
        <dbReference type="ARBA" id="ARBA00023004"/>
    </source>
</evidence>
<sequence>MEVETQHMNGNFDDLKLYSSKGVTRKGGKDIYGSSSTVTPPESLNELIKELREVFSHDDIDADYVKNLMSSYKSNPKEWKKFAKWDPHRYTRNLVDSGNDKFNLMILCWNSSQGSSIHDHANAHCFMKVLDGEIQEELFEWPTGSEETAMKQREKNKYHVNEVAYINDEIGLHRVENPSHSNEAVTLHLYSPPFSECQSFDERTGHCNKVKVTFWSKYGKRTPFVRIS</sequence>
<keyword evidence="8 10" id="KW-0408">Iron</keyword>
<dbReference type="GO" id="GO:0008198">
    <property type="term" value="F:ferrous iron binding"/>
    <property type="evidence" value="ECO:0007669"/>
    <property type="project" value="UniProtKB-ARBA"/>
</dbReference>
<evidence type="ECO:0000313" key="12">
    <source>
        <dbReference type="EMBL" id="KAK3095441.1"/>
    </source>
</evidence>
<dbReference type="AlphaFoldDB" id="A0AA88Y6I7"/>
<evidence type="ECO:0000256" key="6">
    <source>
        <dbReference type="ARBA" id="ARBA00022964"/>
    </source>
</evidence>
<reference evidence="12" key="1">
    <citation type="submission" date="2019-08" db="EMBL/GenBank/DDBJ databases">
        <title>The improved chromosome-level genome for the pearl oyster Pinctada fucata martensii using PacBio sequencing and Hi-C.</title>
        <authorList>
            <person name="Zheng Z."/>
        </authorList>
    </citation>
    <scope>NUCLEOTIDE SEQUENCE</scope>
    <source>
        <strain evidence="12">ZZ-2019</strain>
        <tissue evidence="12">Adductor muscle</tissue>
    </source>
</reference>
<comment type="similarity">
    <text evidence="2 11">Belongs to the cysteine dioxygenase family.</text>
</comment>
<dbReference type="FunFam" id="2.60.120.10:FF:000045">
    <property type="entry name" value="Cysteine dioxygenase 1"/>
    <property type="match status" value="1"/>
</dbReference>
<evidence type="ECO:0000256" key="9">
    <source>
        <dbReference type="PIRSR" id="PIRSR610300-50"/>
    </source>
</evidence>
<comment type="caution">
    <text evidence="12">The sequence shown here is derived from an EMBL/GenBank/DDBJ whole genome shotgun (WGS) entry which is preliminary data.</text>
</comment>
<comment type="catalytic activity">
    <reaction evidence="11">
        <text>L-cysteine + O2 = 3-sulfino-L-alanine + H(+)</text>
        <dbReference type="Rhea" id="RHEA:20441"/>
        <dbReference type="ChEBI" id="CHEBI:15378"/>
        <dbReference type="ChEBI" id="CHEBI:15379"/>
        <dbReference type="ChEBI" id="CHEBI:35235"/>
        <dbReference type="ChEBI" id="CHEBI:61085"/>
        <dbReference type="EC" id="1.13.11.20"/>
    </reaction>
</comment>
<feature type="binding site" evidence="10">
    <location>
        <position position="173"/>
    </location>
    <ligand>
        <name>Fe cation</name>
        <dbReference type="ChEBI" id="CHEBI:24875"/>
        <note>catalytic</note>
    </ligand>
</feature>
<dbReference type="SUPFAM" id="SSF51182">
    <property type="entry name" value="RmlC-like cupins"/>
    <property type="match status" value="1"/>
</dbReference>
<organism evidence="12 13">
    <name type="scientific">Pinctada imbricata</name>
    <name type="common">Atlantic pearl-oyster</name>
    <name type="synonym">Pinctada martensii</name>
    <dbReference type="NCBI Taxonomy" id="66713"/>
    <lineage>
        <taxon>Eukaryota</taxon>
        <taxon>Metazoa</taxon>
        <taxon>Spiralia</taxon>
        <taxon>Lophotrochozoa</taxon>
        <taxon>Mollusca</taxon>
        <taxon>Bivalvia</taxon>
        <taxon>Autobranchia</taxon>
        <taxon>Pteriomorphia</taxon>
        <taxon>Pterioida</taxon>
        <taxon>Pterioidea</taxon>
        <taxon>Pteriidae</taxon>
        <taxon>Pinctada</taxon>
    </lineage>
</organism>
<evidence type="ECO:0000256" key="1">
    <source>
        <dbReference type="ARBA" id="ARBA00004759"/>
    </source>
</evidence>
<dbReference type="EC" id="1.13.11.20" evidence="3 11"/>
<evidence type="ECO:0000256" key="11">
    <source>
        <dbReference type="RuleBase" id="RU366010"/>
    </source>
</evidence>
<protein>
    <recommendedName>
        <fullName evidence="3 11">Cysteine dioxygenase</fullName>
        <ecNumber evidence="3 11">1.13.11.20</ecNumber>
    </recommendedName>
</protein>
<gene>
    <name evidence="12" type="ORF">FSP39_014731</name>
</gene>
<feature type="binding site" evidence="10">
    <location>
        <position position="118"/>
    </location>
    <ligand>
        <name>Fe cation</name>
        <dbReference type="ChEBI" id="CHEBI:24875"/>
        <note>catalytic</note>
    </ligand>
</feature>
<dbReference type="InterPro" id="IPR011051">
    <property type="entry name" value="RmlC_Cupin_sf"/>
</dbReference>
<dbReference type="EMBL" id="VSWD01000008">
    <property type="protein sequence ID" value="KAK3095441.1"/>
    <property type="molecule type" value="Genomic_DNA"/>
</dbReference>
<evidence type="ECO:0000256" key="2">
    <source>
        <dbReference type="ARBA" id="ARBA00006622"/>
    </source>
</evidence>
<dbReference type="GO" id="GO:0042412">
    <property type="term" value="P:taurine biosynthetic process"/>
    <property type="evidence" value="ECO:0007669"/>
    <property type="project" value="UniProtKB-UniRule"/>
</dbReference>
<keyword evidence="13" id="KW-1185">Reference proteome</keyword>
<name>A0AA88Y6I7_PINIB</name>
<evidence type="ECO:0000256" key="3">
    <source>
        <dbReference type="ARBA" id="ARBA00013133"/>
    </source>
</evidence>
<dbReference type="InterPro" id="IPR010300">
    <property type="entry name" value="CDO_1"/>
</dbReference>
<dbReference type="Pfam" id="PF05995">
    <property type="entry name" value="CDO_I"/>
    <property type="match status" value="1"/>
</dbReference>
<feature type="binding site" evidence="10">
    <location>
        <position position="120"/>
    </location>
    <ligand>
        <name>Fe cation</name>
        <dbReference type="ChEBI" id="CHEBI:24875"/>
        <note>catalytic</note>
    </ligand>
</feature>
<comment type="cofactor">
    <cofactor evidence="11">
        <name>Fe cation</name>
        <dbReference type="ChEBI" id="CHEBI:24875"/>
    </cofactor>
    <text evidence="11">Binds 1 Fe cation per subunit.</text>
</comment>
<evidence type="ECO:0000256" key="10">
    <source>
        <dbReference type="PIRSR" id="PIRSR610300-51"/>
    </source>
</evidence>
<feature type="cross-link" description="3'-(S-cysteinyl)-tyrosine (Cys-Tyr)" evidence="9">
    <location>
        <begin position="125"/>
        <end position="190"/>
    </location>
</feature>
<dbReference type="GO" id="GO:0017172">
    <property type="term" value="F:cysteine dioxygenase activity"/>
    <property type="evidence" value="ECO:0007669"/>
    <property type="project" value="UniProtKB-UniRule"/>
</dbReference>
<keyword evidence="7 11" id="KW-0560">Oxidoreductase</keyword>
<comment type="pathway">
    <text evidence="1 11">Organosulfur biosynthesis; taurine biosynthesis; hypotaurine from L-cysteine: step 1/2.</text>
</comment>